<evidence type="ECO:0000313" key="7">
    <source>
        <dbReference type="EMBL" id="KAK9416685.1"/>
    </source>
</evidence>
<dbReference type="EMBL" id="JARVKF010000405">
    <property type="protein sequence ID" value="KAK9416685.1"/>
    <property type="molecule type" value="Genomic_DNA"/>
</dbReference>
<accession>A0ABR2UQN4</accession>
<dbReference type="InterPro" id="IPR051089">
    <property type="entry name" value="prtT"/>
</dbReference>
<keyword evidence="3" id="KW-0238">DNA-binding</keyword>
<keyword evidence="8" id="KW-1185">Reference proteome</keyword>
<comment type="caution">
    <text evidence="7">The sequence shown here is derived from an EMBL/GenBank/DDBJ whole genome shotgun (WGS) entry which is preliminary data.</text>
</comment>
<keyword evidence="5" id="KW-0539">Nucleus</keyword>
<feature type="region of interest" description="Disordered" evidence="6">
    <location>
        <begin position="1"/>
        <end position="33"/>
    </location>
</feature>
<proteinExistence type="predicted"/>
<evidence type="ECO:0000256" key="2">
    <source>
        <dbReference type="ARBA" id="ARBA00023015"/>
    </source>
</evidence>
<protein>
    <submittedName>
        <fullName evidence="7">Uncharacterized protein</fullName>
    </submittedName>
</protein>
<evidence type="ECO:0000313" key="8">
    <source>
        <dbReference type="Proteomes" id="UP001408356"/>
    </source>
</evidence>
<feature type="compositionally biased region" description="Polar residues" evidence="6">
    <location>
        <begin position="61"/>
        <end position="71"/>
    </location>
</feature>
<organism evidence="7 8">
    <name type="scientific">Seiridium unicorne</name>
    <dbReference type="NCBI Taxonomy" id="138068"/>
    <lineage>
        <taxon>Eukaryota</taxon>
        <taxon>Fungi</taxon>
        <taxon>Dikarya</taxon>
        <taxon>Ascomycota</taxon>
        <taxon>Pezizomycotina</taxon>
        <taxon>Sordariomycetes</taxon>
        <taxon>Xylariomycetidae</taxon>
        <taxon>Amphisphaeriales</taxon>
        <taxon>Sporocadaceae</taxon>
        <taxon>Seiridium</taxon>
    </lineage>
</organism>
<evidence type="ECO:0000256" key="1">
    <source>
        <dbReference type="ARBA" id="ARBA00004123"/>
    </source>
</evidence>
<evidence type="ECO:0000256" key="5">
    <source>
        <dbReference type="ARBA" id="ARBA00023242"/>
    </source>
</evidence>
<gene>
    <name evidence="7" type="ORF">SUNI508_09595</name>
</gene>
<evidence type="ECO:0000256" key="3">
    <source>
        <dbReference type="ARBA" id="ARBA00023125"/>
    </source>
</evidence>
<feature type="region of interest" description="Disordered" evidence="6">
    <location>
        <begin position="45"/>
        <end position="87"/>
    </location>
</feature>
<dbReference type="CDD" id="cd12148">
    <property type="entry name" value="fungal_TF_MHR"/>
    <property type="match status" value="1"/>
</dbReference>
<dbReference type="PANTHER" id="PTHR31845:SF39">
    <property type="entry name" value="TRANSCRIPTION FACTOR PBCR-RELATED"/>
    <property type="match status" value="1"/>
</dbReference>
<dbReference type="PANTHER" id="PTHR31845">
    <property type="entry name" value="FINGER DOMAIN PROTEIN, PUTATIVE-RELATED"/>
    <property type="match status" value="1"/>
</dbReference>
<dbReference type="Proteomes" id="UP001408356">
    <property type="component" value="Unassembled WGS sequence"/>
</dbReference>
<sequence>MNSSETDLPPPPGPSKTFSIDFSMPAEEEPAASFDELREQHETFLDGLVPSSEEEEDPSTIPASSGQTFNFASLPTPASAASPGSRPMVSLGIKPQFNLDSAQNLLQTFRGMLPSCPCIVLGEGANVKTMARDSPFVLLAILATTSCSTSLQGHSLYDEEFRKVLGLKFVTGGERTLDLLQGILVYCAWYPFHLRPKHRQAFQYLKMAIDIAHDLELDQEQAFAARLQTGPNLEDLASFRALVSCYYLITNFSNAFSRAQSFPFTAWLSNCCDLLEQYSNIEEDHVLVWLVRLHHISDEMLVLQKSYKKAGSGSELHRQLIRKGLETQLREWQSRIPTSIALMPSVMMASLFDDMHLIAAPLMLTVAPRTVSADAPLDPTGLMKAVHTVRAFFEFIVSLPPETMSQFCSADWVRVIVANILGYRLCLPIEICPEFDSAQARQIFDFGSYLEKLCGDPTEGEATPGGKKTDVCTAFRVVLRSLKAKFEKKLAAAIAKEEIKRKAQECPMFDGSLDDYISLWDGHGMPAGSSSYPTSQSSMSGVLTEAITDLSPGTTESAKSSVYHDLWATMTLGWSAEDMPDLGMSNAQMDW</sequence>
<keyword evidence="2" id="KW-0805">Transcription regulation</keyword>
<reference evidence="7 8" key="1">
    <citation type="journal article" date="2024" name="J. Plant Pathol.">
        <title>Sequence and assembly of the genome of Seiridium unicorne, isolate CBS 538.82, causal agent of cypress canker disease.</title>
        <authorList>
            <person name="Scali E."/>
            <person name="Rocca G.D."/>
            <person name="Danti R."/>
            <person name="Garbelotto M."/>
            <person name="Barberini S."/>
            <person name="Baroncelli R."/>
            <person name="Emiliani G."/>
        </authorList>
    </citation>
    <scope>NUCLEOTIDE SEQUENCE [LARGE SCALE GENOMIC DNA]</scope>
    <source>
        <strain evidence="7 8">BM-138-508</strain>
    </source>
</reference>
<keyword evidence="4" id="KW-0804">Transcription</keyword>
<name>A0ABR2UQN4_9PEZI</name>
<feature type="compositionally biased region" description="Low complexity" evidence="6">
    <location>
        <begin position="72"/>
        <end position="87"/>
    </location>
</feature>
<comment type="subcellular location">
    <subcellularLocation>
        <location evidence="1">Nucleus</location>
    </subcellularLocation>
</comment>
<evidence type="ECO:0000256" key="4">
    <source>
        <dbReference type="ARBA" id="ARBA00023163"/>
    </source>
</evidence>
<evidence type="ECO:0000256" key="6">
    <source>
        <dbReference type="SAM" id="MobiDB-lite"/>
    </source>
</evidence>